<dbReference type="InterPro" id="IPR011333">
    <property type="entry name" value="SKP1/BTB/POZ_sf"/>
</dbReference>
<dbReference type="Pfam" id="PF06733">
    <property type="entry name" value="DEAD_2"/>
    <property type="match status" value="1"/>
</dbReference>
<feature type="region of interest" description="Disordered" evidence="16">
    <location>
        <begin position="1552"/>
        <end position="1582"/>
    </location>
</feature>
<dbReference type="GO" id="GO:0051539">
    <property type="term" value="F:4 iron, 4 sulfur cluster binding"/>
    <property type="evidence" value="ECO:0007669"/>
    <property type="project" value="UniProtKB-KW"/>
</dbReference>
<dbReference type="GO" id="GO:0005634">
    <property type="term" value="C:nucleus"/>
    <property type="evidence" value="ECO:0007669"/>
    <property type="project" value="UniProtKB-SubCell"/>
</dbReference>
<dbReference type="InterPro" id="IPR013020">
    <property type="entry name" value="Rad3/Chl1-like"/>
</dbReference>
<dbReference type="GO" id="GO:0003677">
    <property type="term" value="F:DNA binding"/>
    <property type="evidence" value="ECO:0007669"/>
    <property type="project" value="UniProtKB-KW"/>
</dbReference>
<dbReference type="SUPFAM" id="SSF54695">
    <property type="entry name" value="POZ domain"/>
    <property type="match status" value="1"/>
</dbReference>
<dbReference type="Pfam" id="PF00651">
    <property type="entry name" value="BTB"/>
    <property type="match status" value="1"/>
</dbReference>
<dbReference type="CDD" id="cd18788">
    <property type="entry name" value="SF2_C_XPD"/>
    <property type="match status" value="1"/>
</dbReference>
<evidence type="ECO:0000256" key="11">
    <source>
        <dbReference type="ARBA" id="ARBA00023125"/>
    </source>
</evidence>
<sequence length="1692" mass="188143">MDVRSMSAEELQAAIDDQVRQLLANKARLQELEAETHQAMERHRLREQLHRLTWAKGSQMKGIEAETAKRRRIDNDEAIAGDICEIVHEQRPVHVSDGVSTKLADVVHKAEYVWRMEGFSWMECGLEQHAAGNVSTCLRVGDEVMHLHYSPWPHRLCHEGQHHGSLAIVLRTKERIALRYRICVKARDGVFVPWRGKCDVIHHGNKSSFGVYGPDVHSPGYPPASLGIFGLSHEELLQSEWVQEDTLTVKFELEVRPMRRFQQCPWSAGLEIPEPTILEDTKALLQEGKCSDVRFMVKDEVIQAHSAILCARSEVFCRQLTAGMQESISKVIVIEDCDVATFKAFLQFLYTDRLPEEILPQGPPGHESDGPQLQELLAISHKYSVKRLQLWSEAKLSERIHTTQVCSILCQAHLLQAKLLEEACLCFIKDHADKVLTLPAYVELVKKWPQIGVKVSLFSAGVSHKELSRMVDGLEKPEEQSQQKTGLCLLCAALGWRRHRQQAVTAARTSWEAQATAPKVAVPRIFYASRTHTQLRQVMSELKRTCYKPWSVVLGSRQHFCLHQSVSRHTGARQNAMCRKVVDEQKCPYHIGFRKCGSKVSTALKDIEEIVHSCKEANVCPYFKVREDAKEAELLLLPYDYLLGTQTREALQVPLKNSILIFDEGHNIERSCEEIASFELSQADIAGAISEIDDAFDLVERGEVDDEVLKDVPCETFLKHLNLFKKHLFGLEDSISAEKLEKDAAADRSIFKARGGHVLDLLLRQSERGFGTDKEDLKHIAHVIRSATDVLTRGQETANSERDQARSGFRIAMAVICEPKFNIGASSIFDADFEACSDEELVERVTQLQGVQCAQCGSADDFSTLDALALTPWTRTLSALRTPHCEPTSLDLDDDFSTLDALALTPWTRTHGFRAQETISPCVCCRQPVAFDATLCFSCGTTTPHGSGGALLSFGGRPELWRCSCCGHLLASNASLCLSCGAVPGESLLGFRRCGSTAQQPCIACGRDIAVSAAFCIHCGHATPKEEEPEPARAALAAPVAGPSDFFCGLYLDKIQMLLSTAFKCDREELDNNYQLLITEEPKKGTKRKAVDFFTTDGSAAPDAPTPRTLYLWCFSCSVAMRDLQKQEVYSVIITSGTLSPLQSTADAFGVPFPVMLENTHVIDASKQLMAAVVGRGPQQGSLDATFSNRSELAYAKELGGTVKRLAANTPDGLLLAFSSYGMKESIFETWKRLGMLTEIACEKPIFEEPKGNNETKKVMQEYSAALARGGNGAILAAVCRGKLCEGIDFTDKQCRTVVMVGIPYPARNELRVMLKQDFLDAKGVRGDGQRWYHREAIRAVNQTIGRAIRHRTDYGAVLLCDSRYASGSRLSNQASGLSSWLRPQVAVMSLEEAVKACQRFFGYAPNLGDKKGPSVAENTPSQTSNGEDPPELDKKPLIKSQVLFEPWEALFEPWEVFREQDSPSPAQDGEYKQLPIWEELASGSSDVPVMLPAPDTDDEDAQVFWEGLLNDEPVGSGEELVADETSGLILQAWRSARSVVRALLSGKAVECPSSVQPRQPPATPQGRLLPPTSRPRAPANQPATLTAFRRPGDDRIEEMQWQQDAAALLPRMDMDIVRKQLPIVRKESPAFKSIASCLLPVMCFDTAREEGIRERLVREFATLLPKPLRLTWRSTVEEVLQQQGSNRAIWR</sequence>
<evidence type="ECO:0000256" key="3">
    <source>
        <dbReference type="ARBA" id="ARBA00022723"/>
    </source>
</evidence>
<keyword evidence="8" id="KW-0067">ATP-binding</keyword>
<evidence type="ECO:0000256" key="9">
    <source>
        <dbReference type="ARBA" id="ARBA00023004"/>
    </source>
</evidence>
<dbReference type="GO" id="GO:0003678">
    <property type="term" value="F:DNA helicase activity"/>
    <property type="evidence" value="ECO:0007669"/>
    <property type="project" value="InterPro"/>
</dbReference>
<evidence type="ECO:0000256" key="8">
    <source>
        <dbReference type="ARBA" id="ARBA00022840"/>
    </source>
</evidence>
<dbReference type="GO" id="GO:0005524">
    <property type="term" value="F:ATP binding"/>
    <property type="evidence" value="ECO:0007669"/>
    <property type="project" value="UniProtKB-KW"/>
</dbReference>
<feature type="coiled-coil region" evidence="15">
    <location>
        <begin position="15"/>
        <end position="42"/>
    </location>
</feature>
<evidence type="ECO:0000313" key="20">
    <source>
        <dbReference type="Proteomes" id="UP000186817"/>
    </source>
</evidence>
<dbReference type="GO" id="GO:1904430">
    <property type="term" value="P:negative regulation of t-circle formation"/>
    <property type="evidence" value="ECO:0007669"/>
    <property type="project" value="TreeGrafter"/>
</dbReference>
<evidence type="ECO:0000256" key="1">
    <source>
        <dbReference type="ARBA" id="ARBA00004123"/>
    </source>
</evidence>
<evidence type="ECO:0000256" key="13">
    <source>
        <dbReference type="ARBA" id="ARBA00023235"/>
    </source>
</evidence>
<dbReference type="GO" id="GO:0070182">
    <property type="term" value="F:DNA polymerase binding"/>
    <property type="evidence" value="ECO:0007669"/>
    <property type="project" value="TreeGrafter"/>
</dbReference>
<protein>
    <submittedName>
        <fullName evidence="19">Regulator of telomere elongation helicase 1-like</fullName>
    </submittedName>
</protein>
<keyword evidence="14" id="KW-0539">Nucleus</keyword>
<dbReference type="EMBL" id="LSRX01000169">
    <property type="protein sequence ID" value="OLQ06039.1"/>
    <property type="molecule type" value="Genomic_DNA"/>
</dbReference>
<keyword evidence="7 19" id="KW-0347">Helicase</keyword>
<dbReference type="CDD" id="cd18186">
    <property type="entry name" value="BTB_POZ_ZBTB_KLHL-like"/>
    <property type="match status" value="1"/>
</dbReference>
<comment type="subcellular location">
    <subcellularLocation>
        <location evidence="1">Nucleus</location>
    </subcellularLocation>
</comment>
<organism evidence="19 20">
    <name type="scientific">Symbiodinium microadriaticum</name>
    <name type="common">Dinoflagellate</name>
    <name type="synonym">Zooxanthella microadriatica</name>
    <dbReference type="NCBI Taxonomy" id="2951"/>
    <lineage>
        <taxon>Eukaryota</taxon>
        <taxon>Sar</taxon>
        <taxon>Alveolata</taxon>
        <taxon>Dinophyceae</taxon>
        <taxon>Suessiales</taxon>
        <taxon>Symbiodiniaceae</taxon>
        <taxon>Symbiodinium</taxon>
    </lineage>
</organism>
<name>A0A1Q9EF56_SYMMI</name>
<evidence type="ECO:0000256" key="16">
    <source>
        <dbReference type="SAM" id="MobiDB-lite"/>
    </source>
</evidence>
<evidence type="ECO:0000313" key="19">
    <source>
        <dbReference type="EMBL" id="OLQ06039.1"/>
    </source>
</evidence>
<dbReference type="GO" id="GO:0016818">
    <property type="term" value="F:hydrolase activity, acting on acid anhydrides, in phosphorus-containing anhydrides"/>
    <property type="evidence" value="ECO:0007669"/>
    <property type="project" value="InterPro"/>
</dbReference>
<dbReference type="InterPro" id="IPR006555">
    <property type="entry name" value="ATP-dep_Helicase_C"/>
</dbReference>
<evidence type="ECO:0000259" key="17">
    <source>
        <dbReference type="PROSITE" id="PS50097"/>
    </source>
</evidence>
<dbReference type="InterPro" id="IPR010614">
    <property type="entry name" value="RAD3-like_helicase_DEAD"/>
</dbReference>
<evidence type="ECO:0000256" key="6">
    <source>
        <dbReference type="ARBA" id="ARBA00022801"/>
    </source>
</evidence>
<keyword evidence="2" id="KW-0004">4Fe-4S</keyword>
<evidence type="ECO:0000256" key="14">
    <source>
        <dbReference type="ARBA" id="ARBA00023242"/>
    </source>
</evidence>
<proteinExistence type="predicted"/>
<dbReference type="GO" id="GO:0010569">
    <property type="term" value="P:regulation of double-strand break repair via homologous recombination"/>
    <property type="evidence" value="ECO:0007669"/>
    <property type="project" value="TreeGrafter"/>
</dbReference>
<reference evidence="19 20" key="1">
    <citation type="submission" date="2016-02" db="EMBL/GenBank/DDBJ databases">
        <title>Genome analysis of coral dinoflagellate symbionts highlights evolutionary adaptations to a symbiotic lifestyle.</title>
        <authorList>
            <person name="Aranda M."/>
            <person name="Li Y."/>
            <person name="Liew Y.J."/>
            <person name="Baumgarten S."/>
            <person name="Simakov O."/>
            <person name="Wilson M."/>
            <person name="Piel J."/>
            <person name="Ashoor H."/>
            <person name="Bougouffa S."/>
            <person name="Bajic V.B."/>
            <person name="Ryu T."/>
            <person name="Ravasi T."/>
            <person name="Bayer T."/>
            <person name="Micklem G."/>
            <person name="Kim H."/>
            <person name="Bhak J."/>
            <person name="Lajeunesse T.C."/>
            <person name="Voolstra C.R."/>
        </authorList>
    </citation>
    <scope>NUCLEOTIDE SEQUENCE [LARGE SCALE GENOMIC DNA]</scope>
    <source>
        <strain evidence="19 20">CCMP2467</strain>
    </source>
</reference>
<feature type="domain" description="Helicase ATP-binding" evidence="18">
    <location>
        <begin position="443"/>
        <end position="714"/>
    </location>
</feature>
<dbReference type="Gene3D" id="3.30.710.10">
    <property type="entry name" value="Potassium Channel Kv1.1, Chain A"/>
    <property type="match status" value="1"/>
</dbReference>
<dbReference type="PANTHER" id="PTHR11472">
    <property type="entry name" value="DNA REPAIR DEAD HELICASE RAD3/XP-D SUBFAMILY MEMBER"/>
    <property type="match status" value="1"/>
</dbReference>
<dbReference type="Proteomes" id="UP000186817">
    <property type="component" value="Unassembled WGS sequence"/>
</dbReference>
<dbReference type="CDD" id="cd14733">
    <property type="entry name" value="BACK"/>
    <property type="match status" value="1"/>
</dbReference>
<dbReference type="InterPro" id="IPR006554">
    <property type="entry name" value="Helicase-like_DEXD_c2"/>
</dbReference>
<keyword evidence="15" id="KW-0175">Coiled coil</keyword>
<feature type="compositionally biased region" description="Polar residues" evidence="16">
    <location>
        <begin position="1417"/>
        <end position="1427"/>
    </location>
</feature>
<evidence type="ECO:0000256" key="4">
    <source>
        <dbReference type="ARBA" id="ARBA00022741"/>
    </source>
</evidence>
<dbReference type="PANTHER" id="PTHR11472:SF34">
    <property type="entry name" value="REGULATOR OF TELOMERE ELONGATION HELICASE 1"/>
    <property type="match status" value="1"/>
</dbReference>
<dbReference type="Gene3D" id="3.40.50.300">
    <property type="entry name" value="P-loop containing nucleotide triphosphate hydrolases"/>
    <property type="match status" value="2"/>
</dbReference>
<keyword evidence="20" id="KW-1185">Reference proteome</keyword>
<keyword evidence="5" id="KW-0227">DNA damage</keyword>
<dbReference type="OrthoDB" id="19182at2759"/>
<dbReference type="Pfam" id="PF13307">
    <property type="entry name" value="Helicase_C_2"/>
    <property type="match status" value="1"/>
</dbReference>
<dbReference type="SMART" id="SM00491">
    <property type="entry name" value="HELICc2"/>
    <property type="match status" value="1"/>
</dbReference>
<dbReference type="GO" id="GO:0090657">
    <property type="term" value="P:telomeric loop disassembly"/>
    <property type="evidence" value="ECO:0007669"/>
    <property type="project" value="TreeGrafter"/>
</dbReference>
<dbReference type="NCBIfam" id="TIGR00604">
    <property type="entry name" value="rad3"/>
    <property type="match status" value="1"/>
</dbReference>
<evidence type="ECO:0000259" key="18">
    <source>
        <dbReference type="PROSITE" id="PS51193"/>
    </source>
</evidence>
<feature type="domain" description="BTB" evidence="17">
    <location>
        <begin position="291"/>
        <end position="358"/>
    </location>
</feature>
<keyword evidence="6" id="KW-0378">Hydrolase</keyword>
<dbReference type="InterPro" id="IPR014013">
    <property type="entry name" value="Helic_SF1/SF2_ATP-bd_DinG/Rad3"/>
</dbReference>
<evidence type="ECO:0000256" key="7">
    <source>
        <dbReference type="ARBA" id="ARBA00022806"/>
    </source>
</evidence>
<evidence type="ECO:0000256" key="12">
    <source>
        <dbReference type="ARBA" id="ARBA00023204"/>
    </source>
</evidence>
<keyword evidence="12" id="KW-0234">DNA repair</keyword>
<dbReference type="InterPro" id="IPR000210">
    <property type="entry name" value="BTB/POZ_dom"/>
</dbReference>
<keyword evidence="3" id="KW-0479">Metal-binding</keyword>
<keyword evidence="10" id="KW-0411">Iron-sulfur</keyword>
<keyword evidence="4" id="KW-0547">Nucleotide-binding</keyword>
<evidence type="ECO:0000256" key="5">
    <source>
        <dbReference type="ARBA" id="ARBA00022763"/>
    </source>
</evidence>
<comment type="caution">
    <text evidence="19">The sequence shown here is derived from an EMBL/GenBank/DDBJ whole genome shotgun (WGS) entry which is preliminary data.</text>
</comment>
<dbReference type="InterPro" id="IPR027417">
    <property type="entry name" value="P-loop_NTPase"/>
</dbReference>
<evidence type="ECO:0000256" key="2">
    <source>
        <dbReference type="ARBA" id="ARBA00022485"/>
    </source>
</evidence>
<evidence type="ECO:0000256" key="15">
    <source>
        <dbReference type="SAM" id="Coils"/>
    </source>
</evidence>
<dbReference type="SMART" id="SM00225">
    <property type="entry name" value="BTB"/>
    <property type="match status" value="1"/>
</dbReference>
<keyword evidence="11" id="KW-0238">DNA-binding</keyword>
<dbReference type="PROSITE" id="PS51193">
    <property type="entry name" value="HELICASE_ATP_BIND_2"/>
    <property type="match status" value="1"/>
</dbReference>
<accession>A0A1Q9EF56</accession>
<evidence type="ECO:0000256" key="10">
    <source>
        <dbReference type="ARBA" id="ARBA00023014"/>
    </source>
</evidence>
<keyword evidence="9" id="KW-0408">Iron</keyword>
<feature type="region of interest" description="Disordered" evidence="16">
    <location>
        <begin position="1410"/>
        <end position="1435"/>
    </location>
</feature>
<dbReference type="GO" id="GO:0006281">
    <property type="term" value="P:DNA repair"/>
    <property type="evidence" value="ECO:0007669"/>
    <property type="project" value="UniProtKB-KW"/>
</dbReference>
<dbReference type="GO" id="GO:0045910">
    <property type="term" value="P:negative regulation of DNA recombination"/>
    <property type="evidence" value="ECO:0007669"/>
    <property type="project" value="TreeGrafter"/>
</dbReference>
<keyword evidence="13" id="KW-0413">Isomerase</keyword>
<dbReference type="GO" id="GO:0046872">
    <property type="term" value="F:metal ion binding"/>
    <property type="evidence" value="ECO:0007669"/>
    <property type="project" value="UniProtKB-KW"/>
</dbReference>
<dbReference type="SMART" id="SM00488">
    <property type="entry name" value="DEXDc2"/>
    <property type="match status" value="1"/>
</dbReference>
<dbReference type="PROSITE" id="PS50097">
    <property type="entry name" value="BTB"/>
    <property type="match status" value="1"/>
</dbReference>
<gene>
    <name evidence="19" type="ORF">AK812_SmicGene10694</name>
</gene>
<dbReference type="InterPro" id="IPR045028">
    <property type="entry name" value="DinG/Rad3-like"/>
</dbReference>